<feature type="transmembrane region" description="Helical" evidence="9">
    <location>
        <begin position="139"/>
        <end position="160"/>
    </location>
</feature>
<dbReference type="FunCoup" id="B3S5X0">
    <property type="interactions" value="100"/>
</dbReference>
<dbReference type="InterPro" id="IPR050569">
    <property type="entry name" value="TAAR"/>
</dbReference>
<keyword evidence="4 9" id="KW-1133">Transmembrane helix</keyword>
<evidence type="ECO:0000313" key="11">
    <source>
        <dbReference type="EMBL" id="EDV21881.1"/>
    </source>
</evidence>
<dbReference type="PANTHER" id="PTHR24249">
    <property type="entry name" value="HISTAMINE RECEPTOR-RELATED G-PROTEIN COUPLED RECEPTOR"/>
    <property type="match status" value="1"/>
</dbReference>
<name>B3S5X0_TRIAD</name>
<keyword evidence="3 9" id="KW-0812">Transmembrane</keyword>
<dbReference type="STRING" id="10228.B3S5X0"/>
<evidence type="ECO:0000256" key="7">
    <source>
        <dbReference type="ARBA" id="ARBA00023170"/>
    </source>
</evidence>
<keyword evidence="6 9" id="KW-0472">Membrane</keyword>
<feature type="domain" description="G-protein coupled receptors family 1 profile" evidence="10">
    <location>
        <begin position="41"/>
        <end position="292"/>
    </location>
</feature>
<dbReference type="KEGG" id="tad:TRIADDRAFT_59536"/>
<dbReference type="EMBL" id="DS985251">
    <property type="protein sequence ID" value="EDV21881.1"/>
    <property type="molecule type" value="Genomic_DNA"/>
</dbReference>
<evidence type="ECO:0000259" key="10">
    <source>
        <dbReference type="PROSITE" id="PS50262"/>
    </source>
</evidence>
<dbReference type="GO" id="GO:0005886">
    <property type="term" value="C:plasma membrane"/>
    <property type="evidence" value="ECO:0000318"/>
    <property type="project" value="GO_Central"/>
</dbReference>
<feature type="transmembrane region" description="Helical" evidence="9">
    <location>
        <begin position="190"/>
        <end position="210"/>
    </location>
</feature>
<dbReference type="AlphaFoldDB" id="B3S5X0"/>
<dbReference type="PROSITE" id="PS50262">
    <property type="entry name" value="G_PROTEIN_RECEP_F1_2"/>
    <property type="match status" value="1"/>
</dbReference>
<keyword evidence="7" id="KW-0675">Receptor</keyword>
<evidence type="ECO:0000256" key="6">
    <source>
        <dbReference type="ARBA" id="ARBA00023136"/>
    </source>
</evidence>
<keyword evidence="2" id="KW-1003">Cell membrane</keyword>
<comment type="subcellular location">
    <subcellularLocation>
        <location evidence="1">Cell membrane</location>
        <topology evidence="1">Multi-pass membrane protein</topology>
    </subcellularLocation>
</comment>
<dbReference type="GO" id="GO:0004930">
    <property type="term" value="F:G protein-coupled receptor activity"/>
    <property type="evidence" value="ECO:0000318"/>
    <property type="project" value="GO_Central"/>
</dbReference>
<dbReference type="CDD" id="cd00637">
    <property type="entry name" value="7tm_classA_rhodopsin-like"/>
    <property type="match status" value="1"/>
</dbReference>
<feature type="transmembrane region" description="Helical" evidence="9">
    <location>
        <begin position="29"/>
        <end position="50"/>
    </location>
</feature>
<evidence type="ECO:0000256" key="2">
    <source>
        <dbReference type="ARBA" id="ARBA00022475"/>
    </source>
</evidence>
<keyword evidence="12" id="KW-1185">Reference proteome</keyword>
<dbReference type="GeneID" id="6756837"/>
<protein>
    <recommendedName>
        <fullName evidence="10">G-protein coupled receptors family 1 profile domain-containing protein</fullName>
    </recommendedName>
</protein>
<feature type="transmembrane region" description="Helical" evidence="9">
    <location>
        <begin position="241"/>
        <end position="264"/>
    </location>
</feature>
<sequence length="337" mass="38822">MNTSHINQTLPPPLPTFPGVRLDPRAIDISATVLISLSIFTNGIAILVIAMNRKIWNITHGILASMFTASLLYETLYALPFNHFLSELAFSAPLFCSLIRGIGLTLMFITTLHHCLICLNRYLNLAYPFTYRQRASYRYALPAIIMVWIIGIITGSIPYYSFRIPVPTNRCIVSIDNEAERIYVNTATSILYFLPLVIMIISYGHLFYVINNKPKVLSLMRSNKVSQSFLEVNKKLIQQTFGILGVYIILWMPYQTVFLLLSNYNVSFPLYNAFRMLRLFALFYLVINPLLFIYHISTLRKETMRTFTKRIPSKRTNSHNRVLTTEFIPTITYESNV</sequence>
<keyword evidence="5" id="KW-0297">G-protein coupled receptor</keyword>
<gene>
    <name evidence="11" type="ORF">TRIADDRAFT_59536</name>
</gene>
<evidence type="ECO:0000256" key="3">
    <source>
        <dbReference type="ARBA" id="ARBA00022692"/>
    </source>
</evidence>
<organism evidence="11 12">
    <name type="scientific">Trichoplax adhaerens</name>
    <name type="common">Trichoplax reptans</name>
    <dbReference type="NCBI Taxonomy" id="10228"/>
    <lineage>
        <taxon>Eukaryota</taxon>
        <taxon>Metazoa</taxon>
        <taxon>Placozoa</taxon>
        <taxon>Uniplacotomia</taxon>
        <taxon>Trichoplacea</taxon>
        <taxon>Trichoplacidae</taxon>
        <taxon>Trichoplax</taxon>
    </lineage>
</organism>
<dbReference type="PRINTS" id="PR00237">
    <property type="entry name" value="GPCRRHODOPSN"/>
</dbReference>
<accession>B3S5X0</accession>
<evidence type="ECO:0000256" key="4">
    <source>
        <dbReference type="ARBA" id="ARBA00022989"/>
    </source>
</evidence>
<dbReference type="RefSeq" id="XP_002115518.1">
    <property type="nucleotide sequence ID" value="XM_002115482.1"/>
</dbReference>
<feature type="transmembrane region" description="Helical" evidence="9">
    <location>
        <begin position="99"/>
        <end position="119"/>
    </location>
</feature>
<dbReference type="SUPFAM" id="SSF81321">
    <property type="entry name" value="Family A G protein-coupled receptor-like"/>
    <property type="match status" value="1"/>
</dbReference>
<dbReference type="PANTHER" id="PTHR24249:SF372">
    <property type="entry name" value="G-PROTEIN COUPLED RECEPTORS FAMILY 1 PROFILE DOMAIN-CONTAINING PROTEIN"/>
    <property type="match status" value="1"/>
</dbReference>
<dbReference type="HOGENOM" id="CLU_009579_5_0_1"/>
<dbReference type="eggNOG" id="KOG3656">
    <property type="taxonomic scope" value="Eukaryota"/>
</dbReference>
<keyword evidence="8" id="KW-0807">Transducer</keyword>
<evidence type="ECO:0000256" key="8">
    <source>
        <dbReference type="ARBA" id="ARBA00023224"/>
    </source>
</evidence>
<dbReference type="InParanoid" id="B3S5X0"/>
<feature type="transmembrane region" description="Helical" evidence="9">
    <location>
        <begin position="62"/>
        <end position="79"/>
    </location>
</feature>
<dbReference type="CTD" id="6756837"/>
<evidence type="ECO:0000256" key="1">
    <source>
        <dbReference type="ARBA" id="ARBA00004651"/>
    </source>
</evidence>
<dbReference type="Pfam" id="PF00001">
    <property type="entry name" value="7tm_1"/>
    <property type="match status" value="1"/>
</dbReference>
<reference evidence="11 12" key="1">
    <citation type="journal article" date="2008" name="Nature">
        <title>The Trichoplax genome and the nature of placozoans.</title>
        <authorList>
            <person name="Srivastava M."/>
            <person name="Begovic E."/>
            <person name="Chapman J."/>
            <person name="Putnam N.H."/>
            <person name="Hellsten U."/>
            <person name="Kawashima T."/>
            <person name="Kuo A."/>
            <person name="Mitros T."/>
            <person name="Salamov A."/>
            <person name="Carpenter M.L."/>
            <person name="Signorovitch A.Y."/>
            <person name="Moreno M.A."/>
            <person name="Kamm K."/>
            <person name="Grimwood J."/>
            <person name="Schmutz J."/>
            <person name="Shapiro H."/>
            <person name="Grigoriev I.V."/>
            <person name="Buss L.W."/>
            <person name="Schierwater B."/>
            <person name="Dellaporta S.L."/>
            <person name="Rokhsar D.S."/>
        </authorList>
    </citation>
    <scope>NUCLEOTIDE SEQUENCE [LARGE SCALE GENOMIC DNA]</scope>
    <source>
        <strain evidence="11 12">Grell-BS-1999</strain>
    </source>
</reference>
<dbReference type="PhylomeDB" id="B3S5X0"/>
<dbReference type="InterPro" id="IPR000276">
    <property type="entry name" value="GPCR_Rhodpsn"/>
</dbReference>
<evidence type="ECO:0000313" key="12">
    <source>
        <dbReference type="Proteomes" id="UP000009022"/>
    </source>
</evidence>
<dbReference type="GO" id="GO:0007186">
    <property type="term" value="P:G protein-coupled receptor signaling pathway"/>
    <property type="evidence" value="ECO:0000318"/>
    <property type="project" value="GO_Central"/>
</dbReference>
<proteinExistence type="predicted"/>
<dbReference type="InterPro" id="IPR017452">
    <property type="entry name" value="GPCR_Rhodpsn_7TM"/>
</dbReference>
<dbReference type="Gene3D" id="1.20.1070.10">
    <property type="entry name" value="Rhodopsin 7-helix transmembrane proteins"/>
    <property type="match status" value="1"/>
</dbReference>
<evidence type="ECO:0000256" key="5">
    <source>
        <dbReference type="ARBA" id="ARBA00023040"/>
    </source>
</evidence>
<dbReference type="Proteomes" id="UP000009022">
    <property type="component" value="Unassembled WGS sequence"/>
</dbReference>
<feature type="transmembrane region" description="Helical" evidence="9">
    <location>
        <begin position="276"/>
        <end position="296"/>
    </location>
</feature>
<evidence type="ECO:0000256" key="9">
    <source>
        <dbReference type="SAM" id="Phobius"/>
    </source>
</evidence>